<dbReference type="EMBL" id="CP031124">
    <property type="protein sequence ID" value="AXF84847.1"/>
    <property type="molecule type" value="Genomic_DNA"/>
</dbReference>
<protein>
    <submittedName>
        <fullName evidence="1">Uncharacterized protein</fullName>
    </submittedName>
</protein>
<sequence>MKHVWSEFYWILIGEKDPYGKLKKHKLLSLEDLEKFPFLPKQIYAAVHRKAKREVKKLKQYYPDVKWWIVKHIKYEGEENKEYRWGAGYYFWLEEEPEPPYQLGN</sequence>
<gene>
    <name evidence="1" type="ORF">DTO96_100557</name>
</gene>
<dbReference type="Proteomes" id="UP000252182">
    <property type="component" value="Chromosome"/>
</dbReference>
<evidence type="ECO:0000313" key="1">
    <source>
        <dbReference type="EMBL" id="AXF84847.1"/>
    </source>
</evidence>
<organism evidence="1 2">
    <name type="scientific">Ephemeroptericola cinctiostellae</name>
    <dbReference type="NCBI Taxonomy" id="2268024"/>
    <lineage>
        <taxon>Bacteria</taxon>
        <taxon>Pseudomonadati</taxon>
        <taxon>Pseudomonadota</taxon>
        <taxon>Betaproteobacteria</taxon>
        <taxon>Burkholderiales</taxon>
        <taxon>Burkholderiaceae</taxon>
        <taxon>Ephemeroptericola</taxon>
    </lineage>
</organism>
<accession>A0A345D909</accession>
<name>A0A345D909_9BURK</name>
<proteinExistence type="predicted"/>
<reference evidence="2" key="1">
    <citation type="submission" date="2018-07" db="EMBL/GenBank/DDBJ databases">
        <authorList>
            <person name="Kim H."/>
        </authorList>
    </citation>
    <scope>NUCLEOTIDE SEQUENCE [LARGE SCALE GENOMIC DNA]</scope>
    <source>
        <strain evidence="2">F02</strain>
    </source>
</reference>
<evidence type="ECO:0000313" key="2">
    <source>
        <dbReference type="Proteomes" id="UP000252182"/>
    </source>
</evidence>
<dbReference type="AlphaFoldDB" id="A0A345D909"/>
<dbReference type="RefSeq" id="WP_114562104.1">
    <property type="nucleotide sequence ID" value="NZ_CP031124.1"/>
</dbReference>
<keyword evidence="2" id="KW-1185">Reference proteome</keyword>
<dbReference type="KEGG" id="hyf:DTO96_100557"/>